<gene>
    <name evidence="1" type="ORF">H4075_19855</name>
</gene>
<reference evidence="2" key="1">
    <citation type="submission" date="2020-08" db="EMBL/GenBank/DDBJ databases">
        <title>Lacibacter sp. S13-6-6 genome sequencing.</title>
        <authorList>
            <person name="Jin L."/>
        </authorList>
    </citation>
    <scope>NUCLEOTIDE SEQUENCE [LARGE SCALE GENOMIC DNA]</scope>
    <source>
        <strain evidence="2">S13-6-6</strain>
    </source>
</reference>
<organism evidence="1 2">
    <name type="scientific">Lacibacter sediminis</name>
    <dbReference type="NCBI Taxonomy" id="2760713"/>
    <lineage>
        <taxon>Bacteria</taxon>
        <taxon>Pseudomonadati</taxon>
        <taxon>Bacteroidota</taxon>
        <taxon>Chitinophagia</taxon>
        <taxon>Chitinophagales</taxon>
        <taxon>Chitinophagaceae</taxon>
        <taxon>Lacibacter</taxon>
    </lineage>
</organism>
<evidence type="ECO:0000313" key="1">
    <source>
        <dbReference type="EMBL" id="QNA44292.1"/>
    </source>
</evidence>
<name>A0A7G5XFN9_9BACT</name>
<proteinExistence type="predicted"/>
<keyword evidence="2" id="KW-1185">Reference proteome</keyword>
<dbReference type="RefSeq" id="WP_182802554.1">
    <property type="nucleotide sequence ID" value="NZ_CP060007.1"/>
</dbReference>
<dbReference type="Proteomes" id="UP000515344">
    <property type="component" value="Chromosome"/>
</dbReference>
<dbReference type="KEGG" id="lacs:H4075_19855"/>
<protein>
    <submittedName>
        <fullName evidence="1">Uncharacterized protein</fullName>
    </submittedName>
</protein>
<dbReference type="EMBL" id="CP060007">
    <property type="protein sequence ID" value="QNA44292.1"/>
    <property type="molecule type" value="Genomic_DNA"/>
</dbReference>
<dbReference type="AlphaFoldDB" id="A0A7G5XFN9"/>
<accession>A0A7G5XFN9</accession>
<sequence>MQEYQYFKQSGNPEVHAALVGISKQDWICVRFRENTNDAISTMSKYQFDILPKMNKDSSIDSYYRTVEWGKYSAENILLKKIESADKLYYLTNIRDVIRLMFESKRNFFFLTNHSEIVGLISISNLNCKHVALYYFNLINTLERRMGKFIHQHLATETILGSLQKLGEEKQIPSALDTVKRYKGDALKGLDGSIIEYLYLSDLFLLACEHHLYKLLGYKKQQDFDKRSGLLRGLRNAIAHPNKSLVKGPLSLNDLWKSSVKINELDERLSSLNI</sequence>
<evidence type="ECO:0000313" key="2">
    <source>
        <dbReference type="Proteomes" id="UP000515344"/>
    </source>
</evidence>